<dbReference type="Pfam" id="PF04307">
    <property type="entry name" value="YdjM"/>
    <property type="match status" value="1"/>
</dbReference>
<dbReference type="STRING" id="1041930.Mtc_2009"/>
<dbReference type="GO" id="GO:0016787">
    <property type="term" value="F:hydrolase activity"/>
    <property type="evidence" value="ECO:0007669"/>
    <property type="project" value="UniProtKB-KW"/>
</dbReference>
<evidence type="ECO:0000313" key="3">
    <source>
        <dbReference type="Proteomes" id="UP000005233"/>
    </source>
</evidence>
<dbReference type="AlphaFoldDB" id="H8I6A2"/>
<dbReference type="KEGG" id="mez:Mtc_2009"/>
<keyword evidence="1" id="KW-1133">Transmembrane helix</keyword>
<gene>
    <name evidence="2" type="ordered locus">Mtc_2009</name>
</gene>
<feature type="transmembrane region" description="Helical" evidence="1">
    <location>
        <begin position="72"/>
        <end position="94"/>
    </location>
</feature>
<feature type="transmembrane region" description="Helical" evidence="1">
    <location>
        <begin position="42"/>
        <end position="60"/>
    </location>
</feature>
<organism evidence="2 3">
    <name type="scientific">Methanocella conradii (strain DSM 24694 / JCM 17849 / CGMCC 1.5162 / HZ254)</name>
    <dbReference type="NCBI Taxonomy" id="1041930"/>
    <lineage>
        <taxon>Archaea</taxon>
        <taxon>Methanobacteriati</taxon>
        <taxon>Methanobacteriota</taxon>
        <taxon>Stenosarchaea group</taxon>
        <taxon>Methanomicrobia</taxon>
        <taxon>Methanocellales</taxon>
        <taxon>Methanocellaceae</taxon>
        <taxon>Methanocella</taxon>
    </lineage>
</organism>
<dbReference type="GeneID" id="11972163"/>
<proteinExistence type="predicted"/>
<evidence type="ECO:0000313" key="2">
    <source>
        <dbReference type="EMBL" id="AFD00749.1"/>
    </source>
</evidence>
<dbReference type="HOGENOM" id="CLU_126996_0_0_2"/>
<protein>
    <submittedName>
        <fullName evidence="2">Membrane-bound metal-dependent hydrolase (DUF457)</fullName>
    </submittedName>
</protein>
<dbReference type="Proteomes" id="UP000005233">
    <property type="component" value="Chromosome"/>
</dbReference>
<dbReference type="OrthoDB" id="200338at2157"/>
<keyword evidence="1" id="KW-0472">Membrane</keyword>
<dbReference type="RefSeq" id="WP_014406580.1">
    <property type="nucleotide sequence ID" value="NC_017034.1"/>
</dbReference>
<name>H8I6A2_METCZ</name>
<dbReference type="eggNOG" id="arCOG03391">
    <property type="taxonomic scope" value="Archaea"/>
</dbReference>
<dbReference type="InterPro" id="IPR007404">
    <property type="entry name" value="YdjM-like"/>
</dbReference>
<sequence length="158" mass="17928">MLVFGHLGITLLFAFIVFSSLKEKLDYRFVLAGAPLPQNGRIFGHTMLFALALAGMGMYLNKRRGIGAVEALALGSLLHIAEDQMWLAQGTLFWPLLGWEFPKYDIENYAGYIIYALLHEPRAYVPEILGIAILATFILYFKLYRPERIRLFISRGSL</sequence>
<keyword evidence="1" id="KW-0812">Transmembrane</keyword>
<reference evidence="2 3" key="1">
    <citation type="journal article" date="2012" name="J. Bacteriol.">
        <title>Complete genome sequence of a thermophilic methanogen, Methanocella conradii HZ254, isolated from Chinese rice field soil.</title>
        <authorList>
            <person name="Lu Z."/>
            <person name="Lu Y."/>
        </authorList>
    </citation>
    <scope>NUCLEOTIDE SEQUENCE [LARGE SCALE GENOMIC DNA]</scope>
    <source>
        <strain evidence="3">DSM 24694 / JCM 17849 / CGMCC 1.5162 / HZ254</strain>
    </source>
</reference>
<keyword evidence="2" id="KW-0378">Hydrolase</keyword>
<dbReference type="EMBL" id="CP003243">
    <property type="protein sequence ID" value="AFD00749.1"/>
    <property type="molecule type" value="Genomic_DNA"/>
</dbReference>
<accession>H8I6A2</accession>
<evidence type="ECO:0000256" key="1">
    <source>
        <dbReference type="SAM" id="Phobius"/>
    </source>
</evidence>
<feature type="transmembrane region" description="Helical" evidence="1">
    <location>
        <begin position="123"/>
        <end position="141"/>
    </location>
</feature>
<keyword evidence="3" id="KW-1185">Reference proteome</keyword>